<comment type="caution">
    <text evidence="1">The sequence shown here is derived from an EMBL/GenBank/DDBJ whole genome shotgun (WGS) entry which is preliminary data.</text>
</comment>
<proteinExistence type="predicted"/>
<accession>A0AAD1Y3T5</accession>
<sequence>MPESCHSSLISQISEQFSSFPSTQCRECACCSCLLSVNIMEHFSCNLMTNFLTKNCQTSSCGRLRNICTKKMTKRYSVPSFLNICNPKILRYSKHVRGTCLEMSKNPGSQRTLCFEIKKFTILTRCNYYTQEQTK</sequence>
<name>A0AAD1Y3T5_EUPCR</name>
<dbReference type="Proteomes" id="UP001295684">
    <property type="component" value="Unassembled WGS sequence"/>
</dbReference>
<organism evidence="1 2">
    <name type="scientific">Euplotes crassus</name>
    <dbReference type="NCBI Taxonomy" id="5936"/>
    <lineage>
        <taxon>Eukaryota</taxon>
        <taxon>Sar</taxon>
        <taxon>Alveolata</taxon>
        <taxon>Ciliophora</taxon>
        <taxon>Intramacronucleata</taxon>
        <taxon>Spirotrichea</taxon>
        <taxon>Hypotrichia</taxon>
        <taxon>Euplotida</taxon>
        <taxon>Euplotidae</taxon>
        <taxon>Moneuplotes</taxon>
    </lineage>
</organism>
<evidence type="ECO:0000313" key="2">
    <source>
        <dbReference type="Proteomes" id="UP001295684"/>
    </source>
</evidence>
<gene>
    <name evidence="1" type="ORF">ECRASSUSDP1_LOCUS25794</name>
</gene>
<dbReference type="AlphaFoldDB" id="A0AAD1Y3T5"/>
<dbReference type="EMBL" id="CAMPGE010026590">
    <property type="protein sequence ID" value="CAI2384270.1"/>
    <property type="molecule type" value="Genomic_DNA"/>
</dbReference>
<evidence type="ECO:0000313" key="1">
    <source>
        <dbReference type="EMBL" id="CAI2384270.1"/>
    </source>
</evidence>
<keyword evidence="2" id="KW-1185">Reference proteome</keyword>
<protein>
    <submittedName>
        <fullName evidence="1">Uncharacterized protein</fullName>
    </submittedName>
</protein>
<reference evidence="1" key="1">
    <citation type="submission" date="2023-07" db="EMBL/GenBank/DDBJ databases">
        <authorList>
            <consortium name="AG Swart"/>
            <person name="Singh M."/>
            <person name="Singh A."/>
            <person name="Seah K."/>
            <person name="Emmerich C."/>
        </authorList>
    </citation>
    <scope>NUCLEOTIDE SEQUENCE</scope>
    <source>
        <strain evidence="1">DP1</strain>
    </source>
</reference>